<reference evidence="1" key="1">
    <citation type="submission" date="2020-03" db="EMBL/GenBank/DDBJ databases">
        <title>The deep terrestrial virosphere.</title>
        <authorList>
            <person name="Holmfeldt K."/>
            <person name="Nilsson E."/>
            <person name="Simone D."/>
            <person name="Lopez-Fernandez M."/>
            <person name="Wu X."/>
            <person name="de Brujin I."/>
            <person name="Lundin D."/>
            <person name="Andersson A."/>
            <person name="Bertilsson S."/>
            <person name="Dopson M."/>
        </authorList>
    </citation>
    <scope>NUCLEOTIDE SEQUENCE</scope>
    <source>
        <strain evidence="1">TM448A00660</strain>
        <strain evidence="2">TM448B01027</strain>
    </source>
</reference>
<protein>
    <submittedName>
        <fullName evidence="1">Uncharacterized protein</fullName>
    </submittedName>
</protein>
<gene>
    <name evidence="1" type="ORF">TM448A00660_0023</name>
    <name evidence="2" type="ORF">TM448B01027_0003</name>
</gene>
<dbReference type="EMBL" id="MT144040">
    <property type="protein sequence ID" value="QJA47367.1"/>
    <property type="molecule type" value="Genomic_DNA"/>
</dbReference>
<sequence>METAIKICTEKNCIEEMGKQINAVLNVCYACRFEQITIQKALEVLSSTCPRHTTITNCHFQG</sequence>
<dbReference type="EMBL" id="MT144690">
    <property type="protein sequence ID" value="QJH97522.1"/>
    <property type="molecule type" value="Genomic_DNA"/>
</dbReference>
<organism evidence="1">
    <name type="scientific">viral metagenome</name>
    <dbReference type="NCBI Taxonomy" id="1070528"/>
    <lineage>
        <taxon>unclassified sequences</taxon>
        <taxon>metagenomes</taxon>
        <taxon>organismal metagenomes</taxon>
    </lineage>
</organism>
<dbReference type="AlphaFoldDB" id="A0A6H1ZJ73"/>
<evidence type="ECO:0000313" key="1">
    <source>
        <dbReference type="EMBL" id="QJA47367.1"/>
    </source>
</evidence>
<name>A0A6H1ZJ73_9ZZZZ</name>
<accession>A0A6H1ZJ73</accession>
<proteinExistence type="predicted"/>
<evidence type="ECO:0000313" key="2">
    <source>
        <dbReference type="EMBL" id="QJH97522.1"/>
    </source>
</evidence>